<gene>
    <name evidence="2" type="ORF">UFOVP1313_27</name>
</gene>
<evidence type="ECO:0000313" key="2">
    <source>
        <dbReference type="EMBL" id="CAB4197707.1"/>
    </source>
</evidence>
<dbReference type="EMBL" id="LR797260">
    <property type="protein sequence ID" value="CAB4197707.1"/>
    <property type="molecule type" value="Genomic_DNA"/>
</dbReference>
<sequence length="46" mass="5008">MDIGEEKPARIVQPLENPVPEKEPAPVSPVRTPSPAPVPEREPVKV</sequence>
<accession>A0A6J5RTQ7</accession>
<reference evidence="2" key="1">
    <citation type="submission" date="2020-05" db="EMBL/GenBank/DDBJ databases">
        <authorList>
            <person name="Chiriac C."/>
            <person name="Salcher M."/>
            <person name="Ghai R."/>
            <person name="Kavagutti S V."/>
        </authorList>
    </citation>
    <scope>NUCLEOTIDE SEQUENCE</scope>
</reference>
<name>A0A6J5RTQ7_9CAUD</name>
<feature type="region of interest" description="Disordered" evidence="1">
    <location>
        <begin position="1"/>
        <end position="46"/>
    </location>
</feature>
<evidence type="ECO:0000256" key="1">
    <source>
        <dbReference type="SAM" id="MobiDB-lite"/>
    </source>
</evidence>
<organism evidence="2">
    <name type="scientific">uncultured Caudovirales phage</name>
    <dbReference type="NCBI Taxonomy" id="2100421"/>
    <lineage>
        <taxon>Viruses</taxon>
        <taxon>Duplodnaviria</taxon>
        <taxon>Heunggongvirae</taxon>
        <taxon>Uroviricota</taxon>
        <taxon>Caudoviricetes</taxon>
        <taxon>Peduoviridae</taxon>
        <taxon>Maltschvirus</taxon>
        <taxon>Maltschvirus maltsch</taxon>
    </lineage>
</organism>
<protein>
    <submittedName>
        <fullName evidence="2">Uncharacterized protein</fullName>
    </submittedName>
</protein>
<proteinExistence type="predicted"/>